<evidence type="ECO:0000313" key="8">
    <source>
        <dbReference type="Proteomes" id="UP000013525"/>
    </source>
</evidence>
<organism evidence="7 8">
    <name type="scientific">Rhodococcus rhodnii LMG 5362</name>
    <dbReference type="NCBI Taxonomy" id="1273125"/>
    <lineage>
        <taxon>Bacteria</taxon>
        <taxon>Bacillati</taxon>
        <taxon>Actinomycetota</taxon>
        <taxon>Actinomycetes</taxon>
        <taxon>Mycobacteriales</taxon>
        <taxon>Nocardiaceae</taxon>
        <taxon>Rhodococcus</taxon>
    </lineage>
</organism>
<evidence type="ECO:0000256" key="2">
    <source>
        <dbReference type="ARBA" id="ARBA00022448"/>
    </source>
</evidence>
<dbReference type="GO" id="GO:0005524">
    <property type="term" value="F:ATP binding"/>
    <property type="evidence" value="ECO:0007669"/>
    <property type="project" value="UniProtKB-KW"/>
</dbReference>
<dbReference type="eggNOG" id="COG1131">
    <property type="taxonomic scope" value="Bacteria"/>
</dbReference>
<comment type="caution">
    <text evidence="7">The sequence shown here is derived from an EMBL/GenBank/DDBJ whole genome shotgun (WGS) entry which is preliminary data.</text>
</comment>
<dbReference type="PANTHER" id="PTHR42711:SF16">
    <property type="entry name" value="ABC TRANSPORTER ATP-BINDING PROTEIN"/>
    <property type="match status" value="1"/>
</dbReference>
<evidence type="ECO:0000256" key="4">
    <source>
        <dbReference type="ARBA" id="ARBA00022840"/>
    </source>
</evidence>
<dbReference type="PROSITE" id="PS00211">
    <property type="entry name" value="ABC_TRANSPORTER_1"/>
    <property type="match status" value="1"/>
</dbReference>
<accession>R7WHA4</accession>
<evidence type="ECO:0000259" key="6">
    <source>
        <dbReference type="PROSITE" id="PS50893"/>
    </source>
</evidence>
<dbReference type="AlphaFoldDB" id="R7WHA4"/>
<sequence>MTHVSRSADAAHYCGAAKATRVDGMNISGTTSDTVISARDLRRVYGSGSSAFEAVRGVDFDVAEGEVFALLGTNGAGKTSTFDMLEGLVAPTSGEVSVFGRDPLRDRKEVRPDIGIVLQSGGLPAELTVEETLEMWRGTCTHPTTTADVLDKVAMTERAHVRVGSLSGGEKRRVDLACALVGQPRLLFLDEPTTGLDPENRRGTWQLLDELKAGGVTMILTTHYLDEAETLADRIAIMHRGEIARRGTLTEIVGDHPARIAFEHPGIALPRFDGADVDPGARVVITTHELRKHLSILLDWADHHRVALPGLEARSATLESVFLDIADNSTPASVLEPIGDPR</sequence>
<dbReference type="PROSITE" id="PS50893">
    <property type="entry name" value="ABC_TRANSPORTER_2"/>
    <property type="match status" value="1"/>
</dbReference>
<keyword evidence="2" id="KW-0813">Transport</keyword>
<evidence type="ECO:0000256" key="1">
    <source>
        <dbReference type="ARBA" id="ARBA00004202"/>
    </source>
</evidence>
<dbReference type="EMBL" id="APMY01000131">
    <property type="protein sequence ID" value="EOM74471.1"/>
    <property type="molecule type" value="Genomic_DNA"/>
</dbReference>
<dbReference type="Gene3D" id="3.40.50.300">
    <property type="entry name" value="P-loop containing nucleotide triphosphate hydrolases"/>
    <property type="match status" value="1"/>
</dbReference>
<reference evidence="7 8" key="1">
    <citation type="journal article" date="2013" name="Genome Announc.">
        <title>Draft Genome Sequence of Rhodococcus rhodnii Strain LMG5362, a Symbiont of Rhodnius prolixus (Hemiptera, Reduviidae, Triatominae), the Principle Vector of Trypanosoma cruzi.</title>
        <authorList>
            <person name="Pachebat J.A."/>
            <person name="van Keulen G."/>
            <person name="Whitten M.M."/>
            <person name="Girdwood S."/>
            <person name="Del Sol R."/>
            <person name="Dyson P.J."/>
            <person name="Facey P.D."/>
        </authorList>
    </citation>
    <scope>NUCLEOTIDE SEQUENCE [LARGE SCALE GENOMIC DNA]</scope>
    <source>
        <strain evidence="7 8">LMG 5362</strain>
    </source>
</reference>
<dbReference type="SMART" id="SM00382">
    <property type="entry name" value="AAA"/>
    <property type="match status" value="1"/>
</dbReference>
<name>R7WHA4_9NOCA</name>
<feature type="domain" description="ABC transporter" evidence="6">
    <location>
        <begin position="36"/>
        <end position="265"/>
    </location>
</feature>
<keyword evidence="8" id="KW-1185">Reference proteome</keyword>
<dbReference type="PANTHER" id="PTHR42711">
    <property type="entry name" value="ABC TRANSPORTER ATP-BINDING PROTEIN"/>
    <property type="match status" value="1"/>
</dbReference>
<gene>
    <name evidence="7" type="ORF">Rrhod_4274</name>
</gene>
<dbReference type="Pfam" id="PF00005">
    <property type="entry name" value="ABC_tran"/>
    <property type="match status" value="1"/>
</dbReference>
<dbReference type="InterPro" id="IPR003439">
    <property type="entry name" value="ABC_transporter-like_ATP-bd"/>
</dbReference>
<evidence type="ECO:0000256" key="3">
    <source>
        <dbReference type="ARBA" id="ARBA00022741"/>
    </source>
</evidence>
<keyword evidence="4" id="KW-0067">ATP-binding</keyword>
<dbReference type="GO" id="GO:0016887">
    <property type="term" value="F:ATP hydrolysis activity"/>
    <property type="evidence" value="ECO:0007669"/>
    <property type="project" value="InterPro"/>
</dbReference>
<keyword evidence="5" id="KW-0046">Antibiotic resistance</keyword>
<dbReference type="InterPro" id="IPR050763">
    <property type="entry name" value="ABC_transporter_ATP-binding"/>
</dbReference>
<dbReference type="SUPFAM" id="SSF52540">
    <property type="entry name" value="P-loop containing nucleoside triphosphate hydrolases"/>
    <property type="match status" value="1"/>
</dbReference>
<evidence type="ECO:0000313" key="7">
    <source>
        <dbReference type="EMBL" id="EOM74471.1"/>
    </source>
</evidence>
<dbReference type="Proteomes" id="UP000013525">
    <property type="component" value="Unassembled WGS sequence"/>
</dbReference>
<evidence type="ECO:0000256" key="5">
    <source>
        <dbReference type="ARBA" id="ARBA00023251"/>
    </source>
</evidence>
<dbReference type="GO" id="GO:0046677">
    <property type="term" value="P:response to antibiotic"/>
    <property type="evidence" value="ECO:0007669"/>
    <property type="project" value="UniProtKB-KW"/>
</dbReference>
<dbReference type="InterPro" id="IPR017871">
    <property type="entry name" value="ABC_transporter-like_CS"/>
</dbReference>
<proteinExistence type="predicted"/>
<dbReference type="GO" id="GO:0005886">
    <property type="term" value="C:plasma membrane"/>
    <property type="evidence" value="ECO:0007669"/>
    <property type="project" value="UniProtKB-SubCell"/>
</dbReference>
<dbReference type="CDD" id="cd03230">
    <property type="entry name" value="ABC_DR_subfamily_A"/>
    <property type="match status" value="1"/>
</dbReference>
<dbReference type="InterPro" id="IPR027417">
    <property type="entry name" value="P-loop_NTPase"/>
</dbReference>
<keyword evidence="3" id="KW-0547">Nucleotide-binding</keyword>
<protein>
    <submittedName>
        <fullName evidence="7">ABC drug resistance transporter</fullName>
    </submittedName>
</protein>
<dbReference type="InterPro" id="IPR003593">
    <property type="entry name" value="AAA+_ATPase"/>
</dbReference>
<comment type="subcellular location">
    <subcellularLocation>
        <location evidence="1">Cell membrane</location>
        <topology evidence="1">Peripheral membrane protein</topology>
    </subcellularLocation>
</comment>
<dbReference type="PATRIC" id="fig|1273125.3.peg.4059"/>